<evidence type="ECO:0000256" key="9">
    <source>
        <dbReference type="SAM" id="Phobius"/>
    </source>
</evidence>
<evidence type="ECO:0000256" key="8">
    <source>
        <dbReference type="ARBA" id="ARBA00023224"/>
    </source>
</evidence>
<organism evidence="10 11">
    <name type="scientific">Ignelater luminosus</name>
    <name type="common">Cucubano</name>
    <name type="synonym">Pyrophorus luminosus</name>
    <dbReference type="NCBI Taxonomy" id="2038154"/>
    <lineage>
        <taxon>Eukaryota</taxon>
        <taxon>Metazoa</taxon>
        <taxon>Ecdysozoa</taxon>
        <taxon>Arthropoda</taxon>
        <taxon>Hexapoda</taxon>
        <taxon>Insecta</taxon>
        <taxon>Pterygota</taxon>
        <taxon>Neoptera</taxon>
        <taxon>Endopterygota</taxon>
        <taxon>Coleoptera</taxon>
        <taxon>Polyphaga</taxon>
        <taxon>Elateriformia</taxon>
        <taxon>Elateroidea</taxon>
        <taxon>Elateridae</taxon>
        <taxon>Agrypninae</taxon>
        <taxon>Pyrophorini</taxon>
        <taxon>Ignelater</taxon>
    </lineage>
</organism>
<evidence type="ECO:0000313" key="11">
    <source>
        <dbReference type="Proteomes" id="UP000801492"/>
    </source>
</evidence>
<dbReference type="Proteomes" id="UP000801492">
    <property type="component" value="Unassembled WGS sequence"/>
</dbReference>
<keyword evidence="5 9" id="KW-1133">Transmembrane helix</keyword>
<sequence>TSLTIDKIDSSHIDASLIPWRYLKKSLTDTIKYHLAIICVADELENVFSGLFLVVFVSSLGLIALVVYHISLLPLHDTRTFTAVIELLCATVQTLLVCYWGEQVLNESKLVGDSAFGSNFFGADRRFQKALMLIICRSQSATAITAKKFTVIVSPPQDPEFTSLVGMVQESS</sequence>
<gene>
    <name evidence="10" type="ORF">ILUMI_15491</name>
</gene>
<dbReference type="GO" id="GO:0004984">
    <property type="term" value="F:olfactory receptor activity"/>
    <property type="evidence" value="ECO:0007669"/>
    <property type="project" value="InterPro"/>
</dbReference>
<keyword evidence="2" id="KW-0716">Sensory transduction</keyword>
<evidence type="ECO:0008006" key="12">
    <source>
        <dbReference type="Google" id="ProtNLM"/>
    </source>
</evidence>
<evidence type="ECO:0000256" key="3">
    <source>
        <dbReference type="ARBA" id="ARBA00022692"/>
    </source>
</evidence>
<keyword evidence="3 9" id="KW-0812">Transmembrane</keyword>
<evidence type="ECO:0000256" key="4">
    <source>
        <dbReference type="ARBA" id="ARBA00022725"/>
    </source>
</evidence>
<dbReference type="EMBL" id="VTPC01048028">
    <property type="protein sequence ID" value="KAF2890682.1"/>
    <property type="molecule type" value="Genomic_DNA"/>
</dbReference>
<proteinExistence type="predicted"/>
<dbReference type="PANTHER" id="PTHR21137:SF44">
    <property type="entry name" value="ODORANT RECEPTOR 13A-RELATED"/>
    <property type="match status" value="1"/>
</dbReference>
<dbReference type="GO" id="GO:0007165">
    <property type="term" value="P:signal transduction"/>
    <property type="evidence" value="ECO:0007669"/>
    <property type="project" value="UniProtKB-KW"/>
</dbReference>
<reference evidence="10" key="1">
    <citation type="submission" date="2019-08" db="EMBL/GenBank/DDBJ databases">
        <title>The genome of the North American firefly Photinus pyralis.</title>
        <authorList>
            <consortium name="Photinus pyralis genome working group"/>
            <person name="Fallon T.R."/>
            <person name="Sander Lower S.E."/>
            <person name="Weng J.-K."/>
        </authorList>
    </citation>
    <scope>NUCLEOTIDE SEQUENCE</scope>
    <source>
        <strain evidence="10">TRF0915ILg1</strain>
        <tissue evidence="10">Whole body</tissue>
    </source>
</reference>
<keyword evidence="8" id="KW-0807">Transducer</keyword>
<protein>
    <recommendedName>
        <fullName evidence="12">Odorant receptor</fullName>
    </recommendedName>
</protein>
<evidence type="ECO:0000256" key="5">
    <source>
        <dbReference type="ARBA" id="ARBA00022989"/>
    </source>
</evidence>
<comment type="subcellular location">
    <subcellularLocation>
        <location evidence="1">Membrane</location>
        <topology evidence="1">Multi-pass membrane protein</topology>
    </subcellularLocation>
</comment>
<name>A0A8K0G6T5_IGNLU</name>
<feature type="transmembrane region" description="Helical" evidence="9">
    <location>
        <begin position="50"/>
        <end position="70"/>
    </location>
</feature>
<keyword evidence="6 9" id="KW-0472">Membrane</keyword>
<dbReference type="GO" id="GO:0005886">
    <property type="term" value="C:plasma membrane"/>
    <property type="evidence" value="ECO:0007669"/>
    <property type="project" value="TreeGrafter"/>
</dbReference>
<keyword evidence="7" id="KW-0675">Receptor</keyword>
<accession>A0A8K0G6T5</accession>
<feature type="non-terminal residue" evidence="10">
    <location>
        <position position="172"/>
    </location>
</feature>
<dbReference type="Pfam" id="PF02949">
    <property type="entry name" value="7tm_6"/>
    <property type="match status" value="1"/>
</dbReference>
<evidence type="ECO:0000256" key="7">
    <source>
        <dbReference type="ARBA" id="ARBA00023170"/>
    </source>
</evidence>
<dbReference type="GO" id="GO:0005549">
    <property type="term" value="F:odorant binding"/>
    <property type="evidence" value="ECO:0007669"/>
    <property type="project" value="InterPro"/>
</dbReference>
<dbReference type="AlphaFoldDB" id="A0A8K0G6T5"/>
<dbReference type="InterPro" id="IPR004117">
    <property type="entry name" value="7tm6_olfct_rcpt"/>
</dbReference>
<keyword evidence="11" id="KW-1185">Reference proteome</keyword>
<evidence type="ECO:0000313" key="10">
    <source>
        <dbReference type="EMBL" id="KAF2890682.1"/>
    </source>
</evidence>
<evidence type="ECO:0000256" key="2">
    <source>
        <dbReference type="ARBA" id="ARBA00022606"/>
    </source>
</evidence>
<dbReference type="PANTHER" id="PTHR21137">
    <property type="entry name" value="ODORANT RECEPTOR"/>
    <property type="match status" value="1"/>
</dbReference>
<keyword evidence="4" id="KW-0552">Olfaction</keyword>
<dbReference type="OrthoDB" id="6782129at2759"/>
<comment type="caution">
    <text evidence="10">The sequence shown here is derived from an EMBL/GenBank/DDBJ whole genome shotgun (WGS) entry which is preliminary data.</text>
</comment>
<evidence type="ECO:0000256" key="6">
    <source>
        <dbReference type="ARBA" id="ARBA00023136"/>
    </source>
</evidence>
<evidence type="ECO:0000256" key="1">
    <source>
        <dbReference type="ARBA" id="ARBA00004141"/>
    </source>
</evidence>